<dbReference type="Pfam" id="PF11228">
    <property type="entry name" value="DUF3027"/>
    <property type="match status" value="1"/>
</dbReference>
<feature type="region of interest" description="Disordered" evidence="1">
    <location>
        <begin position="123"/>
        <end position="228"/>
    </location>
</feature>
<reference evidence="2" key="2">
    <citation type="submission" date="2023-12" db="EMBL/GenBank/DDBJ databases">
        <authorList>
            <person name="Sun Q."/>
            <person name="Inoue M."/>
        </authorList>
    </citation>
    <scope>NUCLEOTIDE SEQUENCE</scope>
    <source>
        <strain evidence="2">JCM 17590</strain>
    </source>
</reference>
<evidence type="ECO:0008006" key="4">
    <source>
        <dbReference type="Google" id="ProtNLM"/>
    </source>
</evidence>
<feature type="compositionally biased region" description="Acidic residues" evidence="1">
    <location>
        <begin position="136"/>
        <end position="207"/>
    </location>
</feature>
<gene>
    <name evidence="2" type="ORF">GCM10022286_14160</name>
</gene>
<comment type="caution">
    <text evidence="2">The sequence shown here is derived from an EMBL/GenBank/DDBJ whole genome shotgun (WGS) entry which is preliminary data.</text>
</comment>
<dbReference type="RefSeq" id="WP_344791051.1">
    <property type="nucleotide sequence ID" value="NZ_BAABBV010000001.1"/>
</dbReference>
<keyword evidence="3" id="KW-1185">Reference proteome</keyword>
<reference evidence="2" key="1">
    <citation type="journal article" date="2014" name="Int. J. Syst. Evol. Microbiol.">
        <title>Complete genome of a new Firmicutes species belonging to the dominant human colonic microbiota ('Ruminococcus bicirculans') reveals two chromosomes and a selective capacity to utilize plant glucans.</title>
        <authorList>
            <consortium name="NISC Comparative Sequencing Program"/>
            <person name="Wegmann U."/>
            <person name="Louis P."/>
            <person name="Goesmann A."/>
            <person name="Henrissat B."/>
            <person name="Duncan S.H."/>
            <person name="Flint H.J."/>
        </authorList>
    </citation>
    <scope>NUCLEOTIDE SEQUENCE</scope>
    <source>
        <strain evidence="2">JCM 17590</strain>
    </source>
</reference>
<evidence type="ECO:0000313" key="2">
    <source>
        <dbReference type="EMBL" id="GAA4159547.1"/>
    </source>
</evidence>
<evidence type="ECO:0000256" key="1">
    <source>
        <dbReference type="SAM" id="MobiDB-lite"/>
    </source>
</evidence>
<dbReference type="EMBL" id="BAABBV010000001">
    <property type="protein sequence ID" value="GAA4159547.1"/>
    <property type="molecule type" value="Genomic_DNA"/>
</dbReference>
<dbReference type="Proteomes" id="UP001415169">
    <property type="component" value="Unassembled WGS sequence"/>
</dbReference>
<protein>
    <recommendedName>
        <fullName evidence="4">DUF3027 domain-containing protein</fullName>
    </recommendedName>
</protein>
<sequence length="228" mass="24407">MADDSSVEVEQATDASREASPIADDVLLNAVDAARAALAEITPAATIGAPAGHIVEGEHVLSLLFENKLGGYPGWFWTVSLSREPDTGEVNVLEAELMPGDDALLAPDWVPWADRLAEYQAQKKAEREAAAAAGEPEPEDEFASGDDAEDEDELEGDEDGDVDDSDDDDDADDDGDDSEDEDDADDLEVADLHDFDDDDSDVDDFEASELQGAEEAALTSDENEDEEE</sequence>
<organism evidence="2 3">
    <name type="scientific">Gryllotalpicola daejeonensis</name>
    <dbReference type="NCBI Taxonomy" id="993087"/>
    <lineage>
        <taxon>Bacteria</taxon>
        <taxon>Bacillati</taxon>
        <taxon>Actinomycetota</taxon>
        <taxon>Actinomycetes</taxon>
        <taxon>Micrococcales</taxon>
        <taxon>Microbacteriaceae</taxon>
        <taxon>Gryllotalpicola</taxon>
    </lineage>
</organism>
<proteinExistence type="predicted"/>
<accession>A0ABP7ZJ12</accession>
<name>A0ABP7ZJ12_9MICO</name>
<dbReference type="InterPro" id="IPR021391">
    <property type="entry name" value="DUF3027"/>
</dbReference>
<evidence type="ECO:0000313" key="3">
    <source>
        <dbReference type="Proteomes" id="UP001415169"/>
    </source>
</evidence>